<evidence type="ECO:0000256" key="1">
    <source>
        <dbReference type="ARBA" id="ARBA00000971"/>
    </source>
</evidence>
<dbReference type="SUPFAM" id="SSF109998">
    <property type="entry name" value="Triger factor/SurA peptide-binding domain-like"/>
    <property type="match status" value="1"/>
</dbReference>
<accession>A0A563W4U5</accession>
<protein>
    <recommendedName>
        <fullName evidence="2">peptidylprolyl isomerase</fullName>
        <ecNumber evidence="2">5.2.1.8</ecNumber>
    </recommendedName>
</protein>
<dbReference type="SUPFAM" id="SSF54534">
    <property type="entry name" value="FKBP-like"/>
    <property type="match status" value="1"/>
</dbReference>
<dbReference type="EC" id="5.2.1.8" evidence="2"/>
<dbReference type="PROSITE" id="PS50198">
    <property type="entry name" value="PPIC_PPIASE_2"/>
    <property type="match status" value="1"/>
</dbReference>
<comment type="catalytic activity">
    <reaction evidence="1">
        <text>[protein]-peptidylproline (omega=180) = [protein]-peptidylproline (omega=0)</text>
        <dbReference type="Rhea" id="RHEA:16237"/>
        <dbReference type="Rhea" id="RHEA-COMP:10747"/>
        <dbReference type="Rhea" id="RHEA-COMP:10748"/>
        <dbReference type="ChEBI" id="CHEBI:83833"/>
        <dbReference type="ChEBI" id="CHEBI:83834"/>
        <dbReference type="EC" id="5.2.1.8"/>
    </reaction>
</comment>
<dbReference type="InterPro" id="IPR046357">
    <property type="entry name" value="PPIase_dom_sf"/>
</dbReference>
<dbReference type="EMBL" id="CAACVJ010000694">
    <property type="protein sequence ID" value="VEP18686.1"/>
    <property type="molecule type" value="Genomic_DNA"/>
</dbReference>
<evidence type="ECO:0000256" key="4">
    <source>
        <dbReference type="ARBA" id="ARBA00023110"/>
    </source>
</evidence>
<dbReference type="AlphaFoldDB" id="A0A563W4U5"/>
<dbReference type="Gene3D" id="3.10.50.40">
    <property type="match status" value="1"/>
</dbReference>
<evidence type="ECO:0000256" key="3">
    <source>
        <dbReference type="ARBA" id="ARBA00022729"/>
    </source>
</evidence>
<dbReference type="Pfam" id="PF00639">
    <property type="entry name" value="Rotamase"/>
    <property type="match status" value="1"/>
</dbReference>
<evidence type="ECO:0000256" key="5">
    <source>
        <dbReference type="ARBA" id="ARBA00023235"/>
    </source>
</evidence>
<dbReference type="RefSeq" id="WP_144868133.1">
    <property type="nucleotide sequence ID" value="NZ_LR213844.1"/>
</dbReference>
<keyword evidence="4 6" id="KW-0697">Rotamase</keyword>
<dbReference type="InterPro" id="IPR000297">
    <property type="entry name" value="PPIase_PpiC"/>
</dbReference>
<evidence type="ECO:0000256" key="6">
    <source>
        <dbReference type="PROSITE-ProRule" id="PRU00278"/>
    </source>
</evidence>
<evidence type="ECO:0000313" key="9">
    <source>
        <dbReference type="Proteomes" id="UP000320055"/>
    </source>
</evidence>
<feature type="domain" description="PpiC" evidence="7">
    <location>
        <begin position="108"/>
        <end position="206"/>
    </location>
</feature>
<evidence type="ECO:0000256" key="2">
    <source>
        <dbReference type="ARBA" id="ARBA00013194"/>
    </source>
</evidence>
<evidence type="ECO:0000259" key="7">
    <source>
        <dbReference type="PROSITE" id="PS50198"/>
    </source>
</evidence>
<dbReference type="GO" id="GO:0003755">
    <property type="term" value="F:peptidyl-prolyl cis-trans isomerase activity"/>
    <property type="evidence" value="ECO:0007669"/>
    <property type="project" value="UniProtKB-KW"/>
</dbReference>
<dbReference type="PANTHER" id="PTHR47245">
    <property type="entry name" value="PEPTIDYLPROLYL ISOMERASE"/>
    <property type="match status" value="1"/>
</dbReference>
<dbReference type="PANTHER" id="PTHR47245:SF1">
    <property type="entry name" value="FOLDASE PROTEIN PRSA"/>
    <property type="match status" value="1"/>
</dbReference>
<dbReference type="OrthoDB" id="507969at2"/>
<sequence>MGVVLEIEGRAFTAEELSLLLAKYQMLPKLGQEIIIDRAVKNVFCAEEEKAQAYQQLCQQYQLTSDEQIQHWLKRHGMSKEQLEALAVRRLKVERYKKENWDSKVEAHFLKRKSQLDRVVYSLIRTDRAEIAQELYFRIQEGESTFQQLAMEYSEGSEAQTGGLIGPVEVNAPHPRIAQVLSTCKPGQLVPPTRVGEWIVIIRLENFISAKLDDQMRQRMLDEMFRQWLSQQMEQQLSFFPSPVI</sequence>
<dbReference type="InterPro" id="IPR050245">
    <property type="entry name" value="PrsA_foldase"/>
</dbReference>
<gene>
    <name evidence="8" type="ORF">H1P_860012</name>
</gene>
<keyword evidence="3" id="KW-0732">Signal</keyword>
<keyword evidence="5 6" id="KW-0413">Isomerase</keyword>
<reference evidence="8 9" key="1">
    <citation type="submission" date="2019-01" db="EMBL/GenBank/DDBJ databases">
        <authorList>
            <person name="Brito A."/>
        </authorList>
    </citation>
    <scope>NUCLEOTIDE SEQUENCE [LARGE SCALE GENOMIC DNA]</scope>
    <source>
        <strain evidence="8">1</strain>
    </source>
</reference>
<keyword evidence="9" id="KW-1185">Reference proteome</keyword>
<organism evidence="8 9">
    <name type="scientific">Hyella patelloides LEGE 07179</name>
    <dbReference type="NCBI Taxonomy" id="945734"/>
    <lineage>
        <taxon>Bacteria</taxon>
        <taxon>Bacillati</taxon>
        <taxon>Cyanobacteriota</taxon>
        <taxon>Cyanophyceae</taxon>
        <taxon>Pleurocapsales</taxon>
        <taxon>Hyellaceae</taxon>
        <taxon>Hyella</taxon>
    </lineage>
</organism>
<proteinExistence type="predicted"/>
<dbReference type="Proteomes" id="UP000320055">
    <property type="component" value="Unassembled WGS sequence"/>
</dbReference>
<evidence type="ECO:0000313" key="8">
    <source>
        <dbReference type="EMBL" id="VEP18686.1"/>
    </source>
</evidence>
<dbReference type="InterPro" id="IPR027304">
    <property type="entry name" value="Trigger_fact/SurA_dom_sf"/>
</dbReference>
<name>A0A563W4U5_9CYAN</name>